<feature type="transmembrane region" description="Helical" evidence="1">
    <location>
        <begin position="73"/>
        <end position="91"/>
    </location>
</feature>
<feature type="transmembrane region" description="Helical" evidence="1">
    <location>
        <begin position="47"/>
        <end position="66"/>
    </location>
</feature>
<keyword evidence="1" id="KW-0812">Transmembrane</keyword>
<dbReference type="EMBL" id="KN847040">
    <property type="protein sequence ID" value="KIW34942.1"/>
    <property type="molecule type" value="Genomic_DNA"/>
</dbReference>
<organism evidence="2 3">
    <name type="scientific">Cladophialophora immunda</name>
    <dbReference type="NCBI Taxonomy" id="569365"/>
    <lineage>
        <taxon>Eukaryota</taxon>
        <taxon>Fungi</taxon>
        <taxon>Dikarya</taxon>
        <taxon>Ascomycota</taxon>
        <taxon>Pezizomycotina</taxon>
        <taxon>Eurotiomycetes</taxon>
        <taxon>Chaetothyriomycetidae</taxon>
        <taxon>Chaetothyriales</taxon>
        <taxon>Herpotrichiellaceae</taxon>
        <taxon>Cladophialophora</taxon>
    </lineage>
</organism>
<feature type="transmembrane region" description="Helical" evidence="1">
    <location>
        <begin position="97"/>
        <end position="116"/>
    </location>
</feature>
<name>A0A0D2BBJ8_9EURO</name>
<evidence type="ECO:0008006" key="4">
    <source>
        <dbReference type="Google" id="ProtNLM"/>
    </source>
</evidence>
<keyword evidence="1" id="KW-0472">Membrane</keyword>
<dbReference type="AlphaFoldDB" id="A0A0D2BBJ8"/>
<accession>A0A0D2BBJ8</accession>
<keyword evidence="1" id="KW-1133">Transmembrane helix</keyword>
<dbReference type="GeneID" id="27340873"/>
<protein>
    <recommendedName>
        <fullName evidence="4">Major facilitator superfamily (MFS) profile domain-containing protein</fullName>
    </recommendedName>
</protein>
<dbReference type="Proteomes" id="UP000054466">
    <property type="component" value="Unassembled WGS sequence"/>
</dbReference>
<dbReference type="HOGENOM" id="CLU_2084336_0_0_1"/>
<evidence type="ECO:0000313" key="3">
    <source>
        <dbReference type="Proteomes" id="UP000054466"/>
    </source>
</evidence>
<dbReference type="RefSeq" id="XP_016255158.1">
    <property type="nucleotide sequence ID" value="XM_016388230.1"/>
</dbReference>
<keyword evidence="3" id="KW-1185">Reference proteome</keyword>
<evidence type="ECO:0000256" key="1">
    <source>
        <dbReference type="SAM" id="Phobius"/>
    </source>
</evidence>
<sequence length="118" mass="12636">MSAALRTVPVYMLASVVLLGAFSRFTHGTYTPIWYAFQEYHLPDDGSTAATVTPVIDTLIGLTLLFGARALRLLAASISLLFFTAGLAMQIQAGKQYKGDVALVVLAVAAVARLLFSR</sequence>
<dbReference type="OrthoDB" id="2991872at2759"/>
<reference evidence="2 3" key="1">
    <citation type="submission" date="2015-01" db="EMBL/GenBank/DDBJ databases">
        <title>The Genome Sequence of Cladophialophora immunda CBS83496.</title>
        <authorList>
            <consortium name="The Broad Institute Genomics Platform"/>
            <person name="Cuomo C."/>
            <person name="de Hoog S."/>
            <person name="Gorbushina A."/>
            <person name="Stielow B."/>
            <person name="Teixiera M."/>
            <person name="Abouelleil A."/>
            <person name="Chapman S.B."/>
            <person name="Priest M."/>
            <person name="Young S.K."/>
            <person name="Wortman J."/>
            <person name="Nusbaum C."/>
            <person name="Birren B."/>
        </authorList>
    </citation>
    <scope>NUCLEOTIDE SEQUENCE [LARGE SCALE GENOMIC DNA]</scope>
    <source>
        <strain evidence="2 3">CBS 83496</strain>
    </source>
</reference>
<evidence type="ECO:0000313" key="2">
    <source>
        <dbReference type="EMBL" id="KIW34942.1"/>
    </source>
</evidence>
<proteinExistence type="predicted"/>
<dbReference type="VEuPathDB" id="FungiDB:PV07_01679"/>
<gene>
    <name evidence="2" type="ORF">PV07_01679</name>
</gene>